<feature type="domain" description="SIS" evidence="3">
    <location>
        <begin position="176"/>
        <end position="302"/>
    </location>
</feature>
<keyword evidence="5" id="KW-1185">Reference proteome</keyword>
<dbReference type="InterPro" id="IPR046348">
    <property type="entry name" value="SIS_dom_sf"/>
</dbReference>
<organism evidence="4 5">
    <name type="scientific">Rhizobium tubonense</name>
    <dbReference type="NCBI Taxonomy" id="484088"/>
    <lineage>
        <taxon>Bacteria</taxon>
        <taxon>Pseudomonadati</taxon>
        <taxon>Pseudomonadota</taxon>
        <taxon>Alphaproteobacteria</taxon>
        <taxon>Hyphomicrobiales</taxon>
        <taxon>Rhizobiaceae</taxon>
        <taxon>Rhizobium/Agrobacterium group</taxon>
        <taxon>Rhizobium</taxon>
    </lineage>
</organism>
<dbReference type="InterPro" id="IPR035466">
    <property type="entry name" value="GlmS/AgaS_SIS"/>
</dbReference>
<reference evidence="4 5" key="1">
    <citation type="journal article" date="2018" name="Sci. Rep.">
        <title>Rhizobium tumorigenes sp. nov., a novel plant tumorigenic bacterium isolated from cane gall tumors on thornless blackberry.</title>
        <authorList>
            <person name="Kuzmanovi N."/>
            <person name="Smalla K."/>
            <person name="Gronow S."/>
            <person name="PuBawska J."/>
        </authorList>
    </citation>
    <scope>NUCLEOTIDE SEQUENCE [LARGE SCALE GENOMIC DNA]</scope>
    <source>
        <strain evidence="4 5">CCBAU 85046</strain>
    </source>
</reference>
<name>A0A2W4CWV1_9HYPH</name>
<accession>A0A2W4CWV1</accession>
<dbReference type="PANTHER" id="PTHR10937:SF4">
    <property type="entry name" value="GLUCOSAMINE-6-PHOSPHATE DEAMINASE"/>
    <property type="match status" value="1"/>
</dbReference>
<dbReference type="CDD" id="cd05008">
    <property type="entry name" value="SIS_GlmS_GlmD_1"/>
    <property type="match status" value="1"/>
</dbReference>
<dbReference type="Gene3D" id="3.40.50.10490">
    <property type="entry name" value="Glucose-6-phosphate isomerase like protein, domain 1"/>
    <property type="match status" value="2"/>
</dbReference>
<comment type="caution">
    <text evidence="4">The sequence shown here is derived from an EMBL/GenBank/DDBJ whole genome shotgun (WGS) entry which is preliminary data.</text>
</comment>
<dbReference type="EMBL" id="PCDP01000006">
    <property type="protein sequence ID" value="PZM15931.1"/>
    <property type="molecule type" value="Genomic_DNA"/>
</dbReference>
<dbReference type="AlphaFoldDB" id="A0A2W4CWV1"/>
<dbReference type="GO" id="GO:1901135">
    <property type="term" value="P:carbohydrate derivative metabolic process"/>
    <property type="evidence" value="ECO:0007669"/>
    <property type="project" value="InterPro"/>
</dbReference>
<dbReference type="Pfam" id="PF01380">
    <property type="entry name" value="SIS"/>
    <property type="match status" value="1"/>
</dbReference>
<dbReference type="OrthoDB" id="9779207at2"/>
<evidence type="ECO:0000259" key="3">
    <source>
        <dbReference type="PROSITE" id="PS51464"/>
    </source>
</evidence>
<evidence type="ECO:0000313" key="5">
    <source>
        <dbReference type="Proteomes" id="UP000248925"/>
    </source>
</evidence>
<dbReference type="CDD" id="cd05009">
    <property type="entry name" value="SIS_GlmS_GlmD_2"/>
    <property type="match status" value="1"/>
</dbReference>
<dbReference type="InterPro" id="IPR001347">
    <property type="entry name" value="SIS_dom"/>
</dbReference>
<dbReference type="RefSeq" id="WP_111159171.1">
    <property type="nucleotide sequence ID" value="NZ_PCDP01000006.1"/>
</dbReference>
<evidence type="ECO:0000256" key="2">
    <source>
        <dbReference type="ARBA" id="ARBA00022737"/>
    </source>
</evidence>
<keyword evidence="1 4" id="KW-0032">Aminotransferase</keyword>
<evidence type="ECO:0000313" key="4">
    <source>
        <dbReference type="EMBL" id="PZM15931.1"/>
    </source>
</evidence>
<dbReference type="PROSITE" id="PS51464">
    <property type="entry name" value="SIS"/>
    <property type="match status" value="2"/>
</dbReference>
<dbReference type="PANTHER" id="PTHR10937">
    <property type="entry name" value="GLUCOSAMINE--FRUCTOSE-6-PHOSPHATE AMINOTRANSFERASE, ISOMERIZING"/>
    <property type="match status" value="1"/>
</dbReference>
<dbReference type="GO" id="GO:0008483">
    <property type="term" value="F:transaminase activity"/>
    <property type="evidence" value="ECO:0007669"/>
    <property type="project" value="UniProtKB-KW"/>
</dbReference>
<dbReference type="InterPro" id="IPR035490">
    <property type="entry name" value="GlmS/FrlB_SIS"/>
</dbReference>
<sequence length="317" mass="33297">MNVTERVIFEQFPFWTGALSIDLPKVTASKVVVVGCGTSFYLAQTIAAAFNLNGRNALAVPGAEWSRRRDAYLADQSDVCVIALSRSGESTETVQAVEVSRAAGLPTIALTCEKTSSITRAAETVVYLQTHAEEGIVMTSSASLMLIAGLRMAGVALGSSVIEAAKSGLAAMDSAIGDLIKGRSHFVYLGAGPLYGMATEGSLKLQEMSISYSQSFHPMEYRHGPISLVDDKTLAVMLYSADTRDEEAKVADDIKVKGAVIVGLGGPGDLSIPAGVKGLAQTLAVLPALQIIGERVAEAKKIDTTAPRHLNKVVVLG</sequence>
<keyword evidence="2" id="KW-0677">Repeat</keyword>
<dbReference type="GO" id="GO:0097367">
    <property type="term" value="F:carbohydrate derivative binding"/>
    <property type="evidence" value="ECO:0007669"/>
    <property type="project" value="InterPro"/>
</dbReference>
<dbReference type="SUPFAM" id="SSF53697">
    <property type="entry name" value="SIS domain"/>
    <property type="match status" value="1"/>
</dbReference>
<proteinExistence type="predicted"/>
<protein>
    <submittedName>
        <fullName evidence="4">Glucosamine-fructose-6-phosphate aminotransferase</fullName>
    </submittedName>
</protein>
<keyword evidence="4" id="KW-0808">Transferase</keyword>
<evidence type="ECO:0000256" key="1">
    <source>
        <dbReference type="ARBA" id="ARBA00022576"/>
    </source>
</evidence>
<gene>
    <name evidence="4" type="ORF">CPY51_05495</name>
</gene>
<dbReference type="Proteomes" id="UP000248925">
    <property type="component" value="Unassembled WGS sequence"/>
</dbReference>
<feature type="domain" description="SIS" evidence="3">
    <location>
        <begin position="20"/>
        <end position="163"/>
    </location>
</feature>